<accession>A0A6A3MAF9</accession>
<comment type="caution">
    <text evidence="1">The sequence shown here is derived from an EMBL/GenBank/DDBJ whole genome shotgun (WGS) entry which is preliminary data.</text>
</comment>
<dbReference type="AlphaFoldDB" id="A0A6A3MAF9"/>
<sequence length="109" mass="11619">MTSRHCAASGLAISWAYVGGMPTASPILTAYARTPSAIRPSSLIPARFSDDRPSLLSDFRSFSASVPSSSRNTGLRERLGLSVGGWNTKRSSLNAELGRGTVPALDHWK</sequence>
<dbReference type="EMBL" id="QXFU01000607">
    <property type="protein sequence ID" value="KAE9027677.1"/>
    <property type="molecule type" value="Genomic_DNA"/>
</dbReference>
<name>A0A6A3MAF9_9STRA</name>
<organism evidence="1 2">
    <name type="scientific">Phytophthora rubi</name>
    <dbReference type="NCBI Taxonomy" id="129364"/>
    <lineage>
        <taxon>Eukaryota</taxon>
        <taxon>Sar</taxon>
        <taxon>Stramenopiles</taxon>
        <taxon>Oomycota</taxon>
        <taxon>Peronosporomycetes</taxon>
        <taxon>Peronosporales</taxon>
        <taxon>Peronosporaceae</taxon>
        <taxon>Phytophthora</taxon>
    </lineage>
</organism>
<reference evidence="1 2" key="1">
    <citation type="submission" date="2018-09" db="EMBL/GenBank/DDBJ databases">
        <title>Genomic investigation of the strawberry pathogen Phytophthora fragariae indicates pathogenicity is determined by transcriptional variation in three key races.</title>
        <authorList>
            <person name="Adams T.M."/>
            <person name="Armitage A.D."/>
            <person name="Sobczyk M.K."/>
            <person name="Bates H.J."/>
            <person name="Dunwell J.M."/>
            <person name="Nellist C.F."/>
            <person name="Harrison R.J."/>
        </authorList>
    </citation>
    <scope>NUCLEOTIDE SEQUENCE [LARGE SCALE GENOMIC DNA]</scope>
    <source>
        <strain evidence="1 2">SCRP324</strain>
    </source>
</reference>
<dbReference type="Proteomes" id="UP000435112">
    <property type="component" value="Unassembled WGS sequence"/>
</dbReference>
<protein>
    <submittedName>
        <fullName evidence="1">Uncharacterized protein</fullName>
    </submittedName>
</protein>
<evidence type="ECO:0000313" key="2">
    <source>
        <dbReference type="Proteomes" id="UP000435112"/>
    </source>
</evidence>
<proteinExistence type="predicted"/>
<gene>
    <name evidence="1" type="ORF">PR002_g10604</name>
</gene>
<evidence type="ECO:0000313" key="1">
    <source>
        <dbReference type="EMBL" id="KAE9027677.1"/>
    </source>
</evidence>